<dbReference type="RefSeq" id="WP_184040958.1">
    <property type="nucleotide sequence ID" value="NZ_JACHHY010000019.1"/>
</dbReference>
<feature type="transmembrane region" description="Helical" evidence="1">
    <location>
        <begin position="207"/>
        <end position="228"/>
    </location>
</feature>
<dbReference type="AlphaFoldDB" id="A0A840MX06"/>
<accession>A0A840MX06</accession>
<keyword evidence="5" id="KW-1185">Reference proteome</keyword>
<keyword evidence="1" id="KW-1133">Transmembrane helix</keyword>
<sequence>MKAIHTLTAFTLIALASTANAGALIEGFDDVTTLGGKGWSFINNSTSAGSNWFQGNDGIFSSQRGAANSYVSASYTSTNSLSGTISNWLLTPTLSLHGGETLSFFTRTEAVGSDDKAFADRLEVRLSRQGGSANVGSDANSLGDFSMLLTAVNSDLTPTGFPSDWKMFSVVIPDMKGLADARIGFRYWVTDAGANGSNGNYIGLDTISVVPVPSTLACLGLGLIGMAVRRRRQ</sequence>
<protein>
    <recommendedName>
        <fullName evidence="3">Ice-binding protein C-terminal domain-containing protein</fullName>
    </recommendedName>
</protein>
<feature type="signal peptide" evidence="2">
    <location>
        <begin position="1"/>
        <end position="21"/>
    </location>
</feature>
<feature type="chain" id="PRO_5032695099" description="Ice-binding protein C-terminal domain-containing protein" evidence="2">
    <location>
        <begin position="22"/>
        <end position="233"/>
    </location>
</feature>
<feature type="domain" description="Ice-binding protein C-terminal" evidence="3">
    <location>
        <begin position="210"/>
        <end position="231"/>
    </location>
</feature>
<evidence type="ECO:0000313" key="5">
    <source>
        <dbReference type="Proteomes" id="UP000575898"/>
    </source>
</evidence>
<dbReference type="Gene3D" id="2.60.120.200">
    <property type="match status" value="1"/>
</dbReference>
<organism evidence="4 5">
    <name type="scientific">Chitinivorax tropicus</name>
    <dbReference type="NCBI Taxonomy" id="714531"/>
    <lineage>
        <taxon>Bacteria</taxon>
        <taxon>Pseudomonadati</taxon>
        <taxon>Pseudomonadota</taxon>
        <taxon>Betaproteobacteria</taxon>
        <taxon>Chitinivorax</taxon>
    </lineage>
</organism>
<proteinExistence type="predicted"/>
<dbReference type="NCBIfam" id="NF038128">
    <property type="entry name" value="choice_anch_J"/>
    <property type="match status" value="1"/>
</dbReference>
<keyword evidence="1" id="KW-0812">Transmembrane</keyword>
<dbReference type="EMBL" id="JACHHY010000019">
    <property type="protein sequence ID" value="MBB5019691.1"/>
    <property type="molecule type" value="Genomic_DNA"/>
</dbReference>
<dbReference type="Pfam" id="PF07589">
    <property type="entry name" value="PEP-CTERM"/>
    <property type="match status" value="1"/>
</dbReference>
<dbReference type="InterPro" id="IPR013424">
    <property type="entry name" value="Ice-binding_C"/>
</dbReference>
<evidence type="ECO:0000256" key="2">
    <source>
        <dbReference type="SAM" id="SignalP"/>
    </source>
</evidence>
<evidence type="ECO:0000259" key="3">
    <source>
        <dbReference type="Pfam" id="PF07589"/>
    </source>
</evidence>
<name>A0A840MX06_9PROT</name>
<comment type="caution">
    <text evidence="4">The sequence shown here is derived from an EMBL/GenBank/DDBJ whole genome shotgun (WGS) entry which is preliminary data.</text>
</comment>
<keyword evidence="1" id="KW-0472">Membrane</keyword>
<evidence type="ECO:0000256" key="1">
    <source>
        <dbReference type="SAM" id="Phobius"/>
    </source>
</evidence>
<dbReference type="NCBIfam" id="TIGR02595">
    <property type="entry name" value="PEP_CTERM"/>
    <property type="match status" value="1"/>
</dbReference>
<reference evidence="4 5" key="1">
    <citation type="submission" date="2020-08" db="EMBL/GenBank/DDBJ databases">
        <title>Genomic Encyclopedia of Type Strains, Phase IV (KMG-IV): sequencing the most valuable type-strain genomes for metagenomic binning, comparative biology and taxonomic classification.</title>
        <authorList>
            <person name="Goeker M."/>
        </authorList>
    </citation>
    <scope>NUCLEOTIDE SEQUENCE [LARGE SCALE GENOMIC DNA]</scope>
    <source>
        <strain evidence="4 5">DSM 27165</strain>
    </source>
</reference>
<dbReference type="Proteomes" id="UP000575898">
    <property type="component" value="Unassembled WGS sequence"/>
</dbReference>
<keyword evidence="2" id="KW-0732">Signal</keyword>
<gene>
    <name evidence="4" type="ORF">HNQ59_002999</name>
</gene>
<evidence type="ECO:0000313" key="4">
    <source>
        <dbReference type="EMBL" id="MBB5019691.1"/>
    </source>
</evidence>